<reference evidence="9 10" key="1">
    <citation type="submission" date="2018-12" db="EMBL/GenBank/DDBJ databases">
        <authorList>
            <person name="Feng G."/>
            <person name="Zhu H."/>
        </authorList>
    </citation>
    <scope>NUCLEOTIDE SEQUENCE [LARGE SCALE GENOMIC DNA]</scope>
    <source>
        <strain evidence="9 10">LMG 26000</strain>
    </source>
</reference>
<keyword evidence="10" id="KW-1185">Reference proteome</keyword>
<dbReference type="PROSITE" id="PS00156">
    <property type="entry name" value="OMPDECASE"/>
    <property type="match status" value="1"/>
</dbReference>
<accession>A0A3R9V431</accession>
<name>A0A3R9V431_9BACT</name>
<dbReference type="InterPro" id="IPR011060">
    <property type="entry name" value="RibuloseP-bd_barrel"/>
</dbReference>
<evidence type="ECO:0000256" key="2">
    <source>
        <dbReference type="ARBA" id="ARBA00008847"/>
    </source>
</evidence>
<keyword evidence="4" id="KW-0665">Pyrimidine biosynthesis</keyword>
<dbReference type="Proteomes" id="UP000270291">
    <property type="component" value="Unassembled WGS sequence"/>
</dbReference>
<comment type="catalytic activity">
    <reaction evidence="6">
        <text>orotidine 5'-phosphate + H(+) = UMP + CO2</text>
        <dbReference type="Rhea" id="RHEA:11596"/>
        <dbReference type="ChEBI" id="CHEBI:15378"/>
        <dbReference type="ChEBI" id="CHEBI:16526"/>
        <dbReference type="ChEBI" id="CHEBI:57538"/>
        <dbReference type="ChEBI" id="CHEBI:57865"/>
        <dbReference type="EC" id="4.1.1.23"/>
    </reaction>
</comment>
<dbReference type="GO" id="GO:0004590">
    <property type="term" value="F:orotidine-5'-phosphate decarboxylase activity"/>
    <property type="evidence" value="ECO:0007669"/>
    <property type="project" value="UniProtKB-UniRule"/>
</dbReference>
<evidence type="ECO:0000313" key="10">
    <source>
        <dbReference type="Proteomes" id="UP000270291"/>
    </source>
</evidence>
<comment type="pathway">
    <text evidence="1">Pyrimidine metabolism; UMP biosynthesis via de novo pathway; UMP from orotate: step 2/2.</text>
</comment>
<evidence type="ECO:0000256" key="5">
    <source>
        <dbReference type="ARBA" id="ARBA00023239"/>
    </source>
</evidence>
<sequence length="350" mass="37599">MMSGLRCPSSGRAACLRPATCRTTCAAGPRPCRLPVVSGWSPASRPAWPPSAVIWFRPACSAKFSFANRLRCWIEIGDFYPRLMPREVKLRATPSHPMQTLLNRVQAAHTLLCVGLDPVGDDAQVARRLAEVIDQTSEYAAAFKPNLAFFLSRENGVQLLRETVQRVPDGIPVILDGKFGDIANTADHYARFAYDIIGADGVTVNPYMGDDAIVPFARPGKLVFALAKTSNKPTHSLQDVALTRGGSLADCAARVARQLDEQHGGIGLVVGATNPEAVARLRALCPDQWFLVPGVGAQGGDLAATLRAGLRPDGTGLLINTSRALWQATDTAAAARELVEQMNQLRPVVV</sequence>
<dbReference type="EC" id="4.1.1.23" evidence="7"/>
<keyword evidence="3" id="KW-0210">Decarboxylase</keyword>
<dbReference type="InterPro" id="IPR001754">
    <property type="entry name" value="OMPdeCOase_dom"/>
</dbReference>
<dbReference type="SMART" id="SM00934">
    <property type="entry name" value="OMPdecase"/>
    <property type="match status" value="1"/>
</dbReference>
<dbReference type="GO" id="GO:0006207">
    <property type="term" value="P:'de novo' pyrimidine nucleobase biosynthetic process"/>
    <property type="evidence" value="ECO:0007669"/>
    <property type="project" value="InterPro"/>
</dbReference>
<dbReference type="Pfam" id="PF00215">
    <property type="entry name" value="OMPdecase"/>
    <property type="match status" value="1"/>
</dbReference>
<evidence type="ECO:0000256" key="7">
    <source>
        <dbReference type="NCBIfam" id="TIGR02127"/>
    </source>
</evidence>
<feature type="domain" description="Orotidine 5'-phosphate decarboxylase" evidence="8">
    <location>
        <begin position="111"/>
        <end position="338"/>
    </location>
</feature>
<evidence type="ECO:0000313" key="9">
    <source>
        <dbReference type="EMBL" id="RSK46282.1"/>
    </source>
</evidence>
<protein>
    <recommendedName>
        <fullName evidence="7">Orotidine-5'-phosphate decarboxylase</fullName>
        <ecNumber evidence="7">4.1.1.23</ecNumber>
    </recommendedName>
</protein>
<comment type="similarity">
    <text evidence="2">Belongs to the OMP decarboxylase family. Type 2 subfamily.</text>
</comment>
<keyword evidence="5 9" id="KW-0456">Lyase</keyword>
<dbReference type="InterPro" id="IPR011995">
    <property type="entry name" value="OMPdecase_type-2"/>
</dbReference>
<dbReference type="Gene3D" id="3.20.20.70">
    <property type="entry name" value="Aldolase class I"/>
    <property type="match status" value="1"/>
</dbReference>
<dbReference type="InterPro" id="IPR013785">
    <property type="entry name" value="Aldolase_TIM"/>
</dbReference>
<evidence type="ECO:0000256" key="6">
    <source>
        <dbReference type="ARBA" id="ARBA00049157"/>
    </source>
</evidence>
<evidence type="ECO:0000259" key="8">
    <source>
        <dbReference type="SMART" id="SM00934"/>
    </source>
</evidence>
<dbReference type="NCBIfam" id="TIGR02127">
    <property type="entry name" value="pyrF_sub2"/>
    <property type="match status" value="1"/>
</dbReference>
<dbReference type="CDD" id="cd04725">
    <property type="entry name" value="OMP_decarboxylase_like"/>
    <property type="match status" value="1"/>
</dbReference>
<dbReference type="GO" id="GO:0044205">
    <property type="term" value="P:'de novo' UMP biosynthetic process"/>
    <property type="evidence" value="ECO:0007669"/>
    <property type="project" value="UniProtKB-UniPathway"/>
</dbReference>
<organism evidence="9 10">
    <name type="scientific">Hymenobacter perfusus</name>
    <dbReference type="NCBI Taxonomy" id="1236770"/>
    <lineage>
        <taxon>Bacteria</taxon>
        <taxon>Pseudomonadati</taxon>
        <taxon>Bacteroidota</taxon>
        <taxon>Cytophagia</taxon>
        <taxon>Cytophagales</taxon>
        <taxon>Hymenobacteraceae</taxon>
        <taxon>Hymenobacter</taxon>
    </lineage>
</organism>
<dbReference type="UniPathway" id="UPA00070">
    <property type="reaction ID" value="UER00120"/>
</dbReference>
<dbReference type="EMBL" id="RWIU01000001">
    <property type="protein sequence ID" value="RSK46282.1"/>
    <property type="molecule type" value="Genomic_DNA"/>
</dbReference>
<evidence type="ECO:0000256" key="3">
    <source>
        <dbReference type="ARBA" id="ARBA00022793"/>
    </source>
</evidence>
<dbReference type="AlphaFoldDB" id="A0A3R9V431"/>
<dbReference type="PANTHER" id="PTHR43375">
    <property type="entry name" value="OROTIDINE 5'-PHOSPHATE DECARBOXYLASE"/>
    <property type="match status" value="1"/>
</dbReference>
<dbReference type="PANTHER" id="PTHR43375:SF1">
    <property type="entry name" value="OROTIDINE 5'-PHOSPHATE DECARBOXYLASE"/>
    <property type="match status" value="1"/>
</dbReference>
<comment type="caution">
    <text evidence="9">The sequence shown here is derived from an EMBL/GenBank/DDBJ whole genome shotgun (WGS) entry which is preliminary data.</text>
</comment>
<evidence type="ECO:0000256" key="1">
    <source>
        <dbReference type="ARBA" id="ARBA00004861"/>
    </source>
</evidence>
<proteinExistence type="inferred from homology"/>
<dbReference type="InterPro" id="IPR018089">
    <property type="entry name" value="OMPdecase_AS"/>
</dbReference>
<dbReference type="OrthoDB" id="9808470at2"/>
<dbReference type="SUPFAM" id="SSF51366">
    <property type="entry name" value="Ribulose-phoshate binding barrel"/>
    <property type="match status" value="1"/>
</dbReference>
<evidence type="ECO:0000256" key="4">
    <source>
        <dbReference type="ARBA" id="ARBA00022975"/>
    </source>
</evidence>
<gene>
    <name evidence="9" type="primary">pyrF</name>
    <name evidence="9" type="ORF">EI293_03695</name>
</gene>